<gene>
    <name evidence="3" type="ORF">BLA55_02355</name>
</gene>
<evidence type="ECO:0000256" key="2">
    <source>
        <dbReference type="SAM" id="SignalP"/>
    </source>
</evidence>
<evidence type="ECO:0000313" key="3">
    <source>
        <dbReference type="EMBL" id="APJ38489.1"/>
    </source>
</evidence>
<name>A0A1L4FSC6_9BACT</name>
<protein>
    <recommendedName>
        <fullName evidence="5">Lipoprotein</fullName>
    </recommendedName>
</protein>
<accession>A0A1L4FSC6</accession>
<feature type="compositionally biased region" description="Basic and acidic residues" evidence="1">
    <location>
        <begin position="200"/>
        <end position="216"/>
    </location>
</feature>
<dbReference type="PROSITE" id="PS51257">
    <property type="entry name" value="PROKAR_LIPOPROTEIN"/>
    <property type="match status" value="1"/>
</dbReference>
<reference evidence="4" key="1">
    <citation type="submission" date="2016-10" db="EMBL/GenBank/DDBJ databases">
        <authorList>
            <person name="Beylefeld A."/>
            <person name="Abolnik C."/>
        </authorList>
    </citation>
    <scope>NUCLEOTIDE SEQUENCE [LARGE SCALE GENOMIC DNA]</scope>
    <source>
        <strain evidence="4">B359_6</strain>
    </source>
</reference>
<dbReference type="EMBL" id="CP017813">
    <property type="protein sequence ID" value="APJ38489.1"/>
    <property type="molecule type" value="Genomic_DNA"/>
</dbReference>
<dbReference type="KEGG" id="mpul:BLA55_02355"/>
<dbReference type="RefSeq" id="WP_073372493.1">
    <property type="nucleotide sequence ID" value="NZ_CP017813.1"/>
</dbReference>
<evidence type="ECO:0000313" key="4">
    <source>
        <dbReference type="Proteomes" id="UP000184322"/>
    </source>
</evidence>
<proteinExistence type="predicted"/>
<keyword evidence="2" id="KW-0732">Signal</keyword>
<feature type="signal peptide" evidence="2">
    <location>
        <begin position="1"/>
        <end position="24"/>
    </location>
</feature>
<organism evidence="3 4">
    <name type="scientific">Mycoplasmopsis pullorum</name>
    <dbReference type="NCBI Taxonomy" id="48003"/>
    <lineage>
        <taxon>Bacteria</taxon>
        <taxon>Bacillati</taxon>
        <taxon>Mycoplasmatota</taxon>
        <taxon>Mycoplasmoidales</taxon>
        <taxon>Metamycoplasmataceae</taxon>
        <taxon>Mycoplasmopsis</taxon>
    </lineage>
</organism>
<sequence>MKKWKLINYIVLGSATALPIMISAACGPTKKEEIIDPQLLEIKQLFETADQNLKEIINEYLNKSSYLNPKKQANKYNNFLVLFYGKDIDENLVESQNNLISLYQKLIQLTNEIEFAGKNELIQNFNEKLIEGNYLHNINSLNSLINKYNGTYRSNSFLKNIISDALNNQPVLDQKWQENIEKYKNQIEIDIFHAEEFEDNHEHHDDDEHDHEHDEIEVHEEDDEQHGHSHALTNLLSEIQKNNESLLRKQFNKSLWLANVENLENIDLKNQIIQIIEQIDNIINNIVENSFEEMIDTLHEKSKLIVANIDKIAEIKKVD</sequence>
<evidence type="ECO:0000256" key="1">
    <source>
        <dbReference type="SAM" id="MobiDB-lite"/>
    </source>
</evidence>
<dbReference type="Proteomes" id="UP000184322">
    <property type="component" value="Chromosome"/>
</dbReference>
<dbReference type="AlphaFoldDB" id="A0A1L4FSC6"/>
<keyword evidence="4" id="KW-1185">Reference proteome</keyword>
<feature type="chain" id="PRO_5012589031" description="Lipoprotein" evidence="2">
    <location>
        <begin position="25"/>
        <end position="319"/>
    </location>
</feature>
<evidence type="ECO:0008006" key="5">
    <source>
        <dbReference type="Google" id="ProtNLM"/>
    </source>
</evidence>
<feature type="region of interest" description="Disordered" evidence="1">
    <location>
        <begin position="200"/>
        <end position="229"/>
    </location>
</feature>